<organism evidence="9 10">
    <name type="scientific">Steinernema glaseri</name>
    <dbReference type="NCBI Taxonomy" id="37863"/>
    <lineage>
        <taxon>Eukaryota</taxon>
        <taxon>Metazoa</taxon>
        <taxon>Ecdysozoa</taxon>
        <taxon>Nematoda</taxon>
        <taxon>Chromadorea</taxon>
        <taxon>Rhabditida</taxon>
        <taxon>Tylenchina</taxon>
        <taxon>Panagrolaimomorpha</taxon>
        <taxon>Strongyloidoidea</taxon>
        <taxon>Steinernematidae</taxon>
        <taxon>Steinernema</taxon>
    </lineage>
</organism>
<dbReference type="Gene3D" id="3.10.20.90">
    <property type="entry name" value="Phosphatidylinositol 3-kinase Catalytic Subunit, Chain A, domain 1"/>
    <property type="match status" value="1"/>
</dbReference>
<evidence type="ECO:0000256" key="4">
    <source>
        <dbReference type="ARBA" id="ARBA00040925"/>
    </source>
</evidence>
<dbReference type="Pfam" id="PF23187">
    <property type="entry name" value="UBX7_N"/>
    <property type="match status" value="1"/>
</dbReference>
<evidence type="ECO:0000256" key="3">
    <source>
        <dbReference type="ARBA" id="ARBA00038812"/>
    </source>
</evidence>
<comment type="subunit">
    <text evidence="3">Directly interacts with VCP. Interacts with UBQLN1. Forms a complex with VCP and UBQLN1.</text>
</comment>
<evidence type="ECO:0000259" key="8">
    <source>
        <dbReference type="PROSITE" id="PS50033"/>
    </source>
</evidence>
<dbReference type="PANTHER" id="PTHR46424">
    <property type="entry name" value="UBX DOMAIN-CONTAINING PROTEIN 4"/>
    <property type="match status" value="1"/>
</dbReference>
<name>A0A1I7ZCH0_9BILA</name>
<sequence>MRQLSRQFPDRTDERIHDLQVLSTTPESMKPKSTLLPRVMLGFEEAESPDSMSRGKSKRQSVEFANRLSNKAFSLHDQLVNVRGRRKYLAMEWFDGSIAVAIEKCRSKQALFLVYIYNVGEKQTDNDVQFNKVLEDVDTDQFDVNFIAIRLKTGTEDATHFANIYPTPVVPALYVIGKAGTPLKVLTAVNGITMERFVEEFQKTVEEFHKTIEGEKPQKILKESRNGADDLDGRQMTLEEKQKRAMELLAQKKAQKEQEELEEAKKKELERRKDGQAMLKAREEQKDREVLEAMEQRRREKAENEAQLKRLREQIRMDREERAKRAHIEPAAAPAPAPVMKPIPTDHCRIQVKFANGSTLVKQLSSAEPLQVVVDAIKEDGRQPSPFYLVQMYPRTELTDFDKTLLDLGLTPSATILAVPENGPSPSRGNPISGALATSGYLAFLQSLLMTPLNLIYQMVTSLVGYVTGAVPLSSAGPSAATPESSQRGSGQGSSTRDGSLGNVRGLHDRRDGDDSEDDPEARYNGNSTQQM</sequence>
<dbReference type="PROSITE" id="PS50033">
    <property type="entry name" value="UBX"/>
    <property type="match status" value="1"/>
</dbReference>
<feature type="region of interest" description="Disordered" evidence="7">
    <location>
        <begin position="475"/>
        <end position="532"/>
    </location>
</feature>
<reference evidence="10" key="1">
    <citation type="submission" date="2016-11" db="UniProtKB">
        <authorList>
            <consortium name="WormBaseParasite"/>
        </authorList>
    </citation>
    <scope>IDENTIFICATION</scope>
</reference>
<evidence type="ECO:0000256" key="7">
    <source>
        <dbReference type="SAM" id="MobiDB-lite"/>
    </source>
</evidence>
<dbReference type="Pfam" id="PF00789">
    <property type="entry name" value="UBX"/>
    <property type="match status" value="1"/>
</dbReference>
<protein>
    <recommendedName>
        <fullName evidence="4">UBX domain-containing protein 4</fullName>
    </recommendedName>
    <alternativeName>
        <fullName evidence="5">UBX domain-containing protein 2</fullName>
    </alternativeName>
</protein>
<evidence type="ECO:0000256" key="2">
    <source>
        <dbReference type="ARBA" id="ARBA00023230"/>
    </source>
</evidence>
<dbReference type="InterPro" id="IPR029071">
    <property type="entry name" value="Ubiquitin-like_domsf"/>
</dbReference>
<comment type="function">
    <text evidence="6">Involved in endoplasmic reticulum-associated protein degradation (ERAD). Acts as a platform to recruit both UBQLN1 and VCP to the ER during ERAD.</text>
</comment>
<dbReference type="InterPro" id="IPR001012">
    <property type="entry name" value="UBX_dom"/>
</dbReference>
<feature type="compositionally biased region" description="Low complexity" evidence="7">
    <location>
        <begin position="485"/>
        <end position="500"/>
    </location>
</feature>
<dbReference type="GO" id="GO:0006986">
    <property type="term" value="P:response to unfolded protein"/>
    <property type="evidence" value="ECO:0007669"/>
    <property type="project" value="UniProtKB-KW"/>
</dbReference>
<dbReference type="SUPFAM" id="SSF54236">
    <property type="entry name" value="Ubiquitin-like"/>
    <property type="match status" value="1"/>
</dbReference>
<evidence type="ECO:0000313" key="10">
    <source>
        <dbReference type="WBParaSite" id="L893_g25056.t2"/>
    </source>
</evidence>
<keyword evidence="9" id="KW-1185">Reference proteome</keyword>
<accession>A0A1I7ZCH0</accession>
<dbReference type="WBParaSite" id="L893_g25056.t2">
    <property type="protein sequence ID" value="L893_g25056.t2"/>
    <property type="gene ID" value="L893_g25056"/>
</dbReference>
<keyword evidence="2" id="KW-0834">Unfolded protein response</keyword>
<dbReference type="InterPro" id="IPR036249">
    <property type="entry name" value="Thioredoxin-like_sf"/>
</dbReference>
<evidence type="ECO:0000313" key="9">
    <source>
        <dbReference type="Proteomes" id="UP000095287"/>
    </source>
</evidence>
<comment type="subcellular location">
    <subcellularLocation>
        <location evidence="1">Endoplasmic reticulum membrane</location>
        <topology evidence="1">Peripheral membrane protein</topology>
    </subcellularLocation>
</comment>
<evidence type="ECO:0000256" key="5">
    <source>
        <dbReference type="ARBA" id="ARBA00041575"/>
    </source>
</evidence>
<dbReference type="AlphaFoldDB" id="A0A1I7ZCH0"/>
<dbReference type="PANTHER" id="PTHR46424:SF1">
    <property type="entry name" value="UBX DOMAIN-CONTAINING PROTEIN 4"/>
    <property type="match status" value="1"/>
</dbReference>
<evidence type="ECO:0000256" key="1">
    <source>
        <dbReference type="ARBA" id="ARBA00004406"/>
    </source>
</evidence>
<feature type="domain" description="UBX" evidence="8">
    <location>
        <begin position="343"/>
        <end position="418"/>
    </location>
</feature>
<dbReference type="GO" id="GO:0005789">
    <property type="term" value="C:endoplasmic reticulum membrane"/>
    <property type="evidence" value="ECO:0007669"/>
    <property type="project" value="UniProtKB-SubCell"/>
</dbReference>
<dbReference type="SUPFAM" id="SSF52833">
    <property type="entry name" value="Thioredoxin-like"/>
    <property type="match status" value="1"/>
</dbReference>
<dbReference type="SMART" id="SM00166">
    <property type="entry name" value="UBX"/>
    <property type="match status" value="1"/>
</dbReference>
<feature type="region of interest" description="Disordered" evidence="7">
    <location>
        <begin position="257"/>
        <end position="288"/>
    </location>
</feature>
<dbReference type="GO" id="GO:0036503">
    <property type="term" value="P:ERAD pathway"/>
    <property type="evidence" value="ECO:0007669"/>
    <property type="project" value="TreeGrafter"/>
</dbReference>
<proteinExistence type="predicted"/>
<dbReference type="Proteomes" id="UP000095287">
    <property type="component" value="Unplaced"/>
</dbReference>
<evidence type="ECO:0000256" key="6">
    <source>
        <dbReference type="ARBA" id="ARBA00046062"/>
    </source>
</evidence>